<keyword evidence="3" id="KW-0813">Transport</keyword>
<evidence type="ECO:0000313" key="9">
    <source>
        <dbReference type="EMBL" id="HIR62548.1"/>
    </source>
</evidence>
<evidence type="ECO:0000313" key="10">
    <source>
        <dbReference type="Proteomes" id="UP000886744"/>
    </source>
</evidence>
<keyword evidence="8" id="KW-0732">Signal</keyword>
<evidence type="ECO:0000256" key="5">
    <source>
        <dbReference type="ARBA" id="ARBA00022692"/>
    </source>
</evidence>
<accession>A0A9D1E0Y9</accession>
<dbReference type="GO" id="GO:0015288">
    <property type="term" value="F:porin activity"/>
    <property type="evidence" value="ECO:0007669"/>
    <property type="project" value="TreeGrafter"/>
</dbReference>
<comment type="subcellular location">
    <subcellularLocation>
        <location evidence="1">Cell outer membrane</location>
    </subcellularLocation>
</comment>
<dbReference type="GO" id="GO:1990281">
    <property type="term" value="C:efflux pump complex"/>
    <property type="evidence" value="ECO:0007669"/>
    <property type="project" value="TreeGrafter"/>
</dbReference>
<reference evidence="9" key="2">
    <citation type="journal article" date="2021" name="PeerJ">
        <title>Extensive microbial diversity within the chicken gut microbiome revealed by metagenomics and culture.</title>
        <authorList>
            <person name="Gilroy R."/>
            <person name="Ravi A."/>
            <person name="Getino M."/>
            <person name="Pursley I."/>
            <person name="Horton D.L."/>
            <person name="Alikhan N.F."/>
            <person name="Baker D."/>
            <person name="Gharbi K."/>
            <person name="Hall N."/>
            <person name="Watson M."/>
            <person name="Adriaenssens E.M."/>
            <person name="Foster-Nyarko E."/>
            <person name="Jarju S."/>
            <person name="Secka A."/>
            <person name="Antonio M."/>
            <person name="Oren A."/>
            <person name="Chaudhuri R.R."/>
            <person name="La Ragione R."/>
            <person name="Hildebrand F."/>
            <person name="Pallen M.J."/>
        </authorList>
    </citation>
    <scope>NUCLEOTIDE SEQUENCE</scope>
    <source>
        <strain evidence="9">ChiHjej13B12-12457</strain>
    </source>
</reference>
<evidence type="ECO:0000256" key="4">
    <source>
        <dbReference type="ARBA" id="ARBA00022452"/>
    </source>
</evidence>
<dbReference type="PANTHER" id="PTHR30026:SF20">
    <property type="entry name" value="OUTER MEMBRANE PROTEIN TOLC"/>
    <property type="match status" value="1"/>
</dbReference>
<keyword evidence="4" id="KW-1134">Transmembrane beta strand</keyword>
<dbReference type="Pfam" id="PF02321">
    <property type="entry name" value="OEP"/>
    <property type="match status" value="2"/>
</dbReference>
<comment type="caution">
    <text evidence="9">The sequence shown here is derived from an EMBL/GenBank/DDBJ whole genome shotgun (WGS) entry which is preliminary data.</text>
</comment>
<dbReference type="EMBL" id="DVHI01000041">
    <property type="protein sequence ID" value="HIR62548.1"/>
    <property type="molecule type" value="Genomic_DNA"/>
</dbReference>
<dbReference type="InterPro" id="IPR003423">
    <property type="entry name" value="OMP_efflux"/>
</dbReference>
<gene>
    <name evidence="9" type="ORF">IAC94_03370</name>
</gene>
<evidence type="ECO:0000256" key="3">
    <source>
        <dbReference type="ARBA" id="ARBA00022448"/>
    </source>
</evidence>
<protein>
    <submittedName>
        <fullName evidence="9">TolC family protein</fullName>
    </submittedName>
</protein>
<evidence type="ECO:0000256" key="6">
    <source>
        <dbReference type="ARBA" id="ARBA00023136"/>
    </source>
</evidence>
<organism evidence="9 10">
    <name type="scientific">Candidatus Coprenecus avistercoris</name>
    <dbReference type="NCBI Taxonomy" id="2840730"/>
    <lineage>
        <taxon>Bacteria</taxon>
        <taxon>Pseudomonadati</taxon>
        <taxon>Bacteroidota</taxon>
        <taxon>Bacteroidia</taxon>
        <taxon>Bacteroidales</taxon>
        <taxon>Rikenellaceae</taxon>
        <taxon>Rikenellaceae incertae sedis</taxon>
        <taxon>Candidatus Coprenecus</taxon>
    </lineage>
</organism>
<feature type="chain" id="PRO_5038822142" evidence="8">
    <location>
        <begin position="21"/>
        <end position="511"/>
    </location>
</feature>
<dbReference type="GO" id="GO:0015562">
    <property type="term" value="F:efflux transmembrane transporter activity"/>
    <property type="evidence" value="ECO:0007669"/>
    <property type="project" value="InterPro"/>
</dbReference>
<dbReference type="Gene3D" id="1.20.1600.10">
    <property type="entry name" value="Outer membrane efflux proteins (OEP)"/>
    <property type="match status" value="1"/>
</dbReference>
<comment type="similarity">
    <text evidence="2">Belongs to the outer membrane factor (OMF) (TC 1.B.17) family.</text>
</comment>
<keyword evidence="7" id="KW-0998">Cell outer membrane</keyword>
<feature type="signal peptide" evidence="8">
    <location>
        <begin position="1"/>
        <end position="20"/>
    </location>
</feature>
<dbReference type="SUPFAM" id="SSF56954">
    <property type="entry name" value="Outer membrane efflux proteins (OEP)"/>
    <property type="match status" value="1"/>
</dbReference>
<evidence type="ECO:0000256" key="2">
    <source>
        <dbReference type="ARBA" id="ARBA00007613"/>
    </source>
</evidence>
<reference evidence="9" key="1">
    <citation type="submission" date="2020-10" db="EMBL/GenBank/DDBJ databases">
        <authorList>
            <person name="Gilroy R."/>
        </authorList>
    </citation>
    <scope>NUCLEOTIDE SEQUENCE</scope>
    <source>
        <strain evidence="9">ChiHjej13B12-12457</strain>
    </source>
</reference>
<sequence length="511" mass="57310">MMSAAVLLLMAAMSGQQRLAAQEAGGQVPGVEQAEGKRGGVMQLTLEGAMDLACSQSVDAAVALNQLKSAYWQFRTYKAERLPELIFNGTLPTFNNNYNSYQNADGTYSYVRSNWLGLTGELSVTQNIPFTGGTVSLSTGLDMTRQLGANAYNEFMSIPVALTLTQPLFSVNPFRWDKKIEPVRYAESRAAYSEDMETVKMNTIAYFFDYVLATENLMIAEQNLENADKLYAIAQERRKIGQISETELMQLSLSALQAKADVTERRSNLNGAMFNLRAFLGLSEQDTIEAVLPEAIPLPMLDYDDVLSRALANSSFAQNILRRKLEADYSVATAKGQRYQVDLNVTVGYSGVNRELAMAYNDIRDQEVVSIGLSIPILDWGKRKGQVKVAESNRDVVRSQLQQEELNFNQNIFLLTEQFNNQAGQLDLARESDRVASARYQASVESFLIGRMSVLELNDARDAKDLARQDYVQQLYYYWYYYYNIRSVTLWDYATGTPIQADVDALLADEK</sequence>
<evidence type="ECO:0000256" key="1">
    <source>
        <dbReference type="ARBA" id="ARBA00004442"/>
    </source>
</evidence>
<dbReference type="PANTHER" id="PTHR30026">
    <property type="entry name" value="OUTER MEMBRANE PROTEIN TOLC"/>
    <property type="match status" value="1"/>
</dbReference>
<dbReference type="Proteomes" id="UP000886744">
    <property type="component" value="Unassembled WGS sequence"/>
</dbReference>
<evidence type="ECO:0000256" key="7">
    <source>
        <dbReference type="ARBA" id="ARBA00023237"/>
    </source>
</evidence>
<dbReference type="InterPro" id="IPR051906">
    <property type="entry name" value="TolC-like"/>
</dbReference>
<keyword evidence="5" id="KW-0812">Transmembrane</keyword>
<dbReference type="AlphaFoldDB" id="A0A9D1E0Y9"/>
<evidence type="ECO:0000256" key="8">
    <source>
        <dbReference type="SAM" id="SignalP"/>
    </source>
</evidence>
<name>A0A9D1E0Y9_9BACT</name>
<dbReference type="GO" id="GO:0009279">
    <property type="term" value="C:cell outer membrane"/>
    <property type="evidence" value="ECO:0007669"/>
    <property type="project" value="UniProtKB-SubCell"/>
</dbReference>
<keyword evidence="6" id="KW-0472">Membrane</keyword>
<proteinExistence type="inferred from homology"/>